<organism evidence="1 2">
    <name type="scientific">Aspergillus niger</name>
    <dbReference type="NCBI Taxonomy" id="5061"/>
    <lineage>
        <taxon>Eukaryota</taxon>
        <taxon>Fungi</taxon>
        <taxon>Dikarya</taxon>
        <taxon>Ascomycota</taxon>
        <taxon>Pezizomycotina</taxon>
        <taxon>Eurotiomycetes</taxon>
        <taxon>Eurotiomycetidae</taxon>
        <taxon>Eurotiales</taxon>
        <taxon>Aspergillaceae</taxon>
        <taxon>Aspergillus</taxon>
        <taxon>Aspergillus subgen. Circumdati</taxon>
    </lineage>
</organism>
<gene>
    <name evidence="1" type="ORF">CAN33_004615</name>
</gene>
<dbReference type="Proteomes" id="UP000197666">
    <property type="component" value="Unassembled WGS sequence"/>
</dbReference>
<evidence type="ECO:0000313" key="1">
    <source>
        <dbReference type="EMBL" id="TPR08524.1"/>
    </source>
</evidence>
<comment type="caution">
    <text evidence="1">The sequence shown here is derived from an EMBL/GenBank/DDBJ whole genome shotgun (WGS) entry which is preliminary data.</text>
</comment>
<reference evidence="2" key="1">
    <citation type="submission" date="2018-10" db="EMBL/GenBank/DDBJ databases">
        <title>FDA dAtabase for Regulatory Grade micrObial Sequences (FDA-ARGOS): Supporting development and validation of Infectious Disease Dx tests.</title>
        <authorList>
            <person name="Kerrigan L."/>
            <person name="Tallon L."/>
            <person name="Sadzewicz L."/>
            <person name="Sengamalay N."/>
            <person name="Ott S."/>
            <person name="Godinez A."/>
            <person name="Nagaraj S."/>
            <person name="Vavikolanu K."/>
            <person name="Nadendla S."/>
            <person name="George J."/>
            <person name="Sichtig H."/>
        </authorList>
    </citation>
    <scope>NUCLEOTIDE SEQUENCE [LARGE SCALE GENOMIC DNA]</scope>
    <source>
        <strain evidence="2">FDAARGOS_311</strain>
    </source>
</reference>
<proteinExistence type="predicted"/>
<dbReference type="EMBL" id="NKJJ02000003">
    <property type="protein sequence ID" value="TPR08524.1"/>
    <property type="molecule type" value="Genomic_DNA"/>
</dbReference>
<dbReference type="VEuPathDB" id="FungiDB:ASPNIDRAFT2_1175475"/>
<dbReference type="VEuPathDB" id="FungiDB:M747DRAFT_363370"/>
<name>A0A254TQF7_ASPNG</name>
<protein>
    <submittedName>
        <fullName evidence="1">Uncharacterized protein</fullName>
    </submittedName>
</protein>
<evidence type="ECO:0000313" key="2">
    <source>
        <dbReference type="Proteomes" id="UP000197666"/>
    </source>
</evidence>
<dbReference type="AlphaFoldDB" id="A0A254TQF7"/>
<sequence length="188" mass="21281">MTVDTSNILNFADTLIRQFEQKVDEQGNVSKRGFERGDLNKLLSRFLRDTPDPNYPGILTYGNLIVCSRKYGPVFVAVGAEAFDGLLTPDGEAPACDRNVHKYVCDILAARLRSAFADKNNKPRDGWPQYGALIYGHDIAVFKVDSEHRLQWVEFEGERVHHVLWGRIIRLLDEIVSEFQIPDGMGTN</sequence>
<dbReference type="VEuPathDB" id="FungiDB:ATCC64974_52040"/>
<accession>A0A254TQF7</accession>